<comment type="subcellular location">
    <subcellularLocation>
        <location evidence="2 11">Cytoplasm</location>
    </subcellularLocation>
</comment>
<evidence type="ECO:0000256" key="9">
    <source>
        <dbReference type="ARBA" id="ARBA00022801"/>
    </source>
</evidence>
<accession>A0A4Y4D2M3</accession>
<keyword evidence="6 11" id="KW-0031">Aminopeptidase</keyword>
<dbReference type="InterPro" id="IPR005944">
    <property type="entry name" value="Pro_iminopeptidase"/>
</dbReference>
<comment type="catalytic activity">
    <reaction evidence="1 11">
        <text>Release of N-terminal proline from a peptide.</text>
        <dbReference type="EC" id="3.4.11.5"/>
    </reaction>
</comment>
<dbReference type="InterPro" id="IPR029058">
    <property type="entry name" value="AB_hydrolase_fold"/>
</dbReference>
<dbReference type="EMBL" id="BJNV01000061">
    <property type="protein sequence ID" value="GEC97020.1"/>
    <property type="molecule type" value="Genomic_DNA"/>
</dbReference>
<dbReference type="GO" id="GO:0006508">
    <property type="term" value="P:proteolysis"/>
    <property type="evidence" value="ECO:0007669"/>
    <property type="project" value="UniProtKB-KW"/>
</dbReference>
<evidence type="ECO:0000256" key="5">
    <source>
        <dbReference type="ARBA" id="ARBA00021843"/>
    </source>
</evidence>
<keyword evidence="9 11" id="KW-0378">Hydrolase</keyword>
<dbReference type="InterPro" id="IPR000073">
    <property type="entry name" value="AB_hydrolase_1"/>
</dbReference>
<dbReference type="Proteomes" id="UP000318422">
    <property type="component" value="Unassembled WGS sequence"/>
</dbReference>
<dbReference type="Gene3D" id="3.40.50.1820">
    <property type="entry name" value="alpha/beta hydrolase"/>
    <property type="match status" value="1"/>
</dbReference>
<keyword evidence="7 11" id="KW-0963">Cytoplasm</keyword>
<evidence type="ECO:0000313" key="14">
    <source>
        <dbReference type="EMBL" id="GEC97020.1"/>
    </source>
</evidence>
<evidence type="ECO:0000256" key="10">
    <source>
        <dbReference type="ARBA" id="ARBA00029605"/>
    </source>
</evidence>
<proteinExistence type="inferred from homology"/>
<evidence type="ECO:0000256" key="6">
    <source>
        <dbReference type="ARBA" id="ARBA00022438"/>
    </source>
</evidence>
<evidence type="ECO:0000256" key="8">
    <source>
        <dbReference type="ARBA" id="ARBA00022670"/>
    </source>
</evidence>
<comment type="caution">
    <text evidence="14">The sequence shown here is derived from an EMBL/GenBank/DDBJ whole genome shotgun (WGS) entry which is preliminary data.</text>
</comment>
<dbReference type="Pfam" id="PF00561">
    <property type="entry name" value="Abhydrolase_1"/>
    <property type="match status" value="1"/>
</dbReference>
<keyword evidence="8 11" id="KW-0645">Protease</keyword>
<name>A0A4Y4D2M3_ZOORA</name>
<dbReference type="InterPro" id="IPR002410">
    <property type="entry name" value="Peptidase_S33"/>
</dbReference>
<evidence type="ECO:0000256" key="1">
    <source>
        <dbReference type="ARBA" id="ARBA00001585"/>
    </source>
</evidence>
<dbReference type="OrthoDB" id="9796770at2"/>
<organism evidence="14 15">
    <name type="scientific">Zoogloea ramigera</name>
    <dbReference type="NCBI Taxonomy" id="350"/>
    <lineage>
        <taxon>Bacteria</taxon>
        <taxon>Pseudomonadati</taxon>
        <taxon>Pseudomonadota</taxon>
        <taxon>Betaproteobacteria</taxon>
        <taxon>Rhodocyclales</taxon>
        <taxon>Zoogloeaceae</taxon>
        <taxon>Zoogloea</taxon>
    </lineage>
</organism>
<dbReference type="GO" id="GO:0005737">
    <property type="term" value="C:cytoplasm"/>
    <property type="evidence" value="ECO:0007669"/>
    <property type="project" value="UniProtKB-SubCell"/>
</dbReference>
<dbReference type="PRINTS" id="PR00111">
    <property type="entry name" value="ABHYDROLASE"/>
</dbReference>
<dbReference type="SUPFAM" id="SSF53474">
    <property type="entry name" value="alpha/beta-Hydrolases"/>
    <property type="match status" value="1"/>
</dbReference>
<dbReference type="EC" id="3.4.11.5" evidence="4 11"/>
<feature type="active site" evidence="12">
    <location>
        <position position="264"/>
    </location>
</feature>
<dbReference type="PANTHER" id="PTHR43722:SF1">
    <property type="entry name" value="PROLINE IMINOPEPTIDASE"/>
    <property type="match status" value="1"/>
</dbReference>
<dbReference type="AlphaFoldDB" id="A0A4Y4D2M3"/>
<evidence type="ECO:0000259" key="13">
    <source>
        <dbReference type="Pfam" id="PF00561"/>
    </source>
</evidence>
<evidence type="ECO:0000256" key="4">
    <source>
        <dbReference type="ARBA" id="ARBA00012568"/>
    </source>
</evidence>
<sequence length="318" mass="33831">MTTLFPPAEAFRTHWLPVDGGHRLFVAEYGRPDGVPVLVLHGGPGSGGSPRLAGLFDPARFRVIVPDQRGAGRSEPMGATAANTTAHLLADIDVIRAALGLKRCFVAGGSWGATLGILYAARRPAQVSGLLLRNPFLARAADLAWFFGGARLRHPEAWRRWAALGAPEADGAMLPWLAEVFAKLDVRQAGPWVQAWQRWECALAGVPAGGTLGEAEVAALFRRYRLQLHYFTQGCFVPPDAVLEAVGRLVAGQVPVRVVQGLADDVCPAAATRLLAARLPAEACRWVEGVGHDPFAPAMVAASMAAWAELSGEKACGR</sequence>
<dbReference type="PIRSF" id="PIRSF006431">
    <property type="entry name" value="Pept_S33"/>
    <property type="match status" value="1"/>
</dbReference>
<evidence type="ECO:0000256" key="7">
    <source>
        <dbReference type="ARBA" id="ARBA00022490"/>
    </source>
</evidence>
<dbReference type="GO" id="GO:0004177">
    <property type="term" value="F:aminopeptidase activity"/>
    <property type="evidence" value="ECO:0007669"/>
    <property type="project" value="UniProtKB-UniRule"/>
</dbReference>
<dbReference type="RefSeq" id="WP_141353919.1">
    <property type="nucleotide sequence ID" value="NZ_BJNV01000061.1"/>
</dbReference>
<comment type="similarity">
    <text evidence="3 11">Belongs to the peptidase S33 family.</text>
</comment>
<evidence type="ECO:0000256" key="2">
    <source>
        <dbReference type="ARBA" id="ARBA00004496"/>
    </source>
</evidence>
<feature type="domain" description="AB hydrolase-1" evidence="13">
    <location>
        <begin position="36"/>
        <end position="294"/>
    </location>
</feature>
<dbReference type="PANTHER" id="PTHR43722">
    <property type="entry name" value="PROLINE IMINOPEPTIDASE"/>
    <property type="match status" value="1"/>
</dbReference>
<evidence type="ECO:0000256" key="3">
    <source>
        <dbReference type="ARBA" id="ARBA00010088"/>
    </source>
</evidence>
<protein>
    <recommendedName>
        <fullName evidence="5 11">Proline iminopeptidase</fullName>
        <shortName evidence="11">PIP</shortName>
        <ecNumber evidence="4 11">3.4.11.5</ecNumber>
    </recommendedName>
    <alternativeName>
        <fullName evidence="10 11">Prolyl aminopeptidase</fullName>
    </alternativeName>
</protein>
<keyword evidence="15" id="KW-1185">Reference proteome</keyword>
<evidence type="ECO:0000256" key="12">
    <source>
        <dbReference type="PIRSR" id="PIRSR006431-1"/>
    </source>
</evidence>
<feature type="active site" description="Proton donor" evidence="12">
    <location>
        <position position="292"/>
    </location>
</feature>
<evidence type="ECO:0000313" key="15">
    <source>
        <dbReference type="Proteomes" id="UP000318422"/>
    </source>
</evidence>
<gene>
    <name evidence="14" type="primary">pip</name>
    <name evidence="14" type="ORF">ZRA01_30930</name>
</gene>
<dbReference type="PRINTS" id="PR00793">
    <property type="entry name" value="PROAMNOPTASE"/>
</dbReference>
<reference evidence="14 15" key="1">
    <citation type="submission" date="2019-06" db="EMBL/GenBank/DDBJ databases">
        <title>Whole genome shotgun sequence of Zoogloea ramigera NBRC 15342.</title>
        <authorList>
            <person name="Hosoyama A."/>
            <person name="Uohara A."/>
            <person name="Ohji S."/>
            <person name="Ichikawa N."/>
        </authorList>
    </citation>
    <scope>NUCLEOTIDE SEQUENCE [LARGE SCALE GENOMIC DNA]</scope>
    <source>
        <strain evidence="14 15">NBRC 15342</strain>
    </source>
</reference>
<evidence type="ECO:0000256" key="11">
    <source>
        <dbReference type="PIRNR" id="PIRNR006431"/>
    </source>
</evidence>
<feature type="active site" description="Nucleophile" evidence="12">
    <location>
        <position position="110"/>
    </location>
</feature>